<name>A0A9Q4PWU8_9EURY</name>
<feature type="domain" description="AAA+ ATPase" evidence="9">
    <location>
        <begin position="35"/>
        <end position="157"/>
    </location>
</feature>
<dbReference type="PANTHER" id="PTHR23389:SF6">
    <property type="entry name" value="REPLICATION FACTOR C SUBUNIT 1"/>
    <property type="match status" value="1"/>
</dbReference>
<gene>
    <name evidence="7" type="primary">rfcL</name>
    <name evidence="10" type="ORF">L0665_04110</name>
</gene>
<dbReference type="InterPro" id="IPR003593">
    <property type="entry name" value="AAA+_ATPase"/>
</dbReference>
<protein>
    <recommendedName>
        <fullName evidence="2 7">Replication factor C large subunit</fullName>
        <shortName evidence="7">RFC large subunit</shortName>
    </recommendedName>
    <alternativeName>
        <fullName evidence="6 7">Clamp loader large subunit</fullName>
    </alternativeName>
</protein>
<keyword evidence="3 7" id="KW-0235">DNA replication</keyword>
<dbReference type="GO" id="GO:0005524">
    <property type="term" value="F:ATP binding"/>
    <property type="evidence" value="ECO:0007669"/>
    <property type="project" value="UniProtKB-UniRule"/>
</dbReference>
<dbReference type="EMBL" id="JAKELO010000002">
    <property type="protein sequence ID" value="MDE4907796.1"/>
    <property type="molecule type" value="Genomic_DNA"/>
</dbReference>
<feature type="compositionally biased region" description="Pro residues" evidence="8">
    <location>
        <begin position="456"/>
        <end position="470"/>
    </location>
</feature>
<evidence type="ECO:0000256" key="2">
    <source>
        <dbReference type="ARBA" id="ARBA00014793"/>
    </source>
</evidence>
<dbReference type="GO" id="GO:0003689">
    <property type="term" value="F:DNA clamp loader activity"/>
    <property type="evidence" value="ECO:0007669"/>
    <property type="project" value="UniProtKB-UniRule"/>
</dbReference>
<dbReference type="InterPro" id="IPR023935">
    <property type="entry name" value="Rep_factor-C_lsu"/>
</dbReference>
<dbReference type="NCBIfam" id="NF003229">
    <property type="entry name" value="PRK04195.1-5"/>
    <property type="match status" value="1"/>
</dbReference>
<dbReference type="Pfam" id="PF00004">
    <property type="entry name" value="AAA"/>
    <property type="match status" value="1"/>
</dbReference>
<dbReference type="SMART" id="SM00382">
    <property type="entry name" value="AAA"/>
    <property type="match status" value="1"/>
</dbReference>
<keyword evidence="11" id="KW-1185">Reference proteome</keyword>
<comment type="caution">
    <text evidence="10">The sequence shown here is derived from an EMBL/GenBank/DDBJ whole genome shotgun (WGS) entry which is preliminary data.</text>
</comment>
<keyword evidence="4 7" id="KW-0547">Nucleotide-binding</keyword>
<evidence type="ECO:0000256" key="8">
    <source>
        <dbReference type="SAM" id="MobiDB-lite"/>
    </source>
</evidence>
<dbReference type="CDD" id="cd18140">
    <property type="entry name" value="HLD_clamp_RFC"/>
    <property type="match status" value="1"/>
</dbReference>
<dbReference type="SUPFAM" id="SSF52540">
    <property type="entry name" value="P-loop containing nucleoside triphosphate hydrolases"/>
    <property type="match status" value="1"/>
</dbReference>
<feature type="compositionally biased region" description="Basic and acidic residues" evidence="8">
    <location>
        <begin position="442"/>
        <end position="455"/>
    </location>
</feature>
<comment type="function">
    <text evidence="7">Part of the RFC clamp loader complex which loads the PCNA sliding clamp onto DNA.</text>
</comment>
<reference evidence="10" key="1">
    <citation type="submission" date="2022-01" db="EMBL/GenBank/DDBJ databases">
        <title>Draft genome of Methanogenium marinum DSM 15558.</title>
        <authorList>
            <person name="Chen S.-C."/>
            <person name="You Y.-T."/>
        </authorList>
    </citation>
    <scope>NUCLEOTIDE SEQUENCE</scope>
    <source>
        <strain evidence="10">DSM 15558</strain>
    </source>
</reference>
<dbReference type="GO" id="GO:0006260">
    <property type="term" value="P:DNA replication"/>
    <property type="evidence" value="ECO:0007669"/>
    <property type="project" value="UniProtKB-UniRule"/>
</dbReference>
<dbReference type="RefSeq" id="WP_274924442.1">
    <property type="nucleotide sequence ID" value="NZ_JAKELO010000002.1"/>
</dbReference>
<evidence type="ECO:0000256" key="4">
    <source>
        <dbReference type="ARBA" id="ARBA00022741"/>
    </source>
</evidence>
<evidence type="ECO:0000259" key="9">
    <source>
        <dbReference type="SMART" id="SM00382"/>
    </source>
</evidence>
<feature type="binding site" evidence="7">
    <location>
        <begin position="43"/>
        <end position="50"/>
    </location>
    <ligand>
        <name>ATP</name>
        <dbReference type="ChEBI" id="CHEBI:30616"/>
    </ligand>
</feature>
<dbReference type="Gene3D" id="1.10.8.60">
    <property type="match status" value="1"/>
</dbReference>
<keyword evidence="5 7" id="KW-0067">ATP-binding</keyword>
<dbReference type="Proteomes" id="UP001143747">
    <property type="component" value="Unassembled WGS sequence"/>
</dbReference>
<dbReference type="CDD" id="cd00009">
    <property type="entry name" value="AAA"/>
    <property type="match status" value="1"/>
</dbReference>
<dbReference type="PANTHER" id="PTHR23389">
    <property type="entry name" value="CHROMOSOME TRANSMISSION FIDELITY FACTOR 18"/>
    <property type="match status" value="1"/>
</dbReference>
<dbReference type="HAMAP" id="MF_01508">
    <property type="entry name" value="RfcL"/>
    <property type="match status" value="1"/>
</dbReference>
<organism evidence="10 11">
    <name type="scientific">Methanogenium marinum</name>
    <dbReference type="NCBI Taxonomy" id="348610"/>
    <lineage>
        <taxon>Archaea</taxon>
        <taxon>Methanobacteriati</taxon>
        <taxon>Methanobacteriota</taxon>
        <taxon>Stenosarchaea group</taxon>
        <taxon>Methanomicrobia</taxon>
        <taxon>Methanomicrobiales</taxon>
        <taxon>Methanomicrobiaceae</taxon>
        <taxon>Methanogenium</taxon>
    </lineage>
</organism>
<evidence type="ECO:0000256" key="5">
    <source>
        <dbReference type="ARBA" id="ARBA00022840"/>
    </source>
</evidence>
<dbReference type="InterPro" id="IPR003959">
    <property type="entry name" value="ATPase_AAA_core"/>
</dbReference>
<sequence length="484" mass="53598">MDWAAQYRPQRLQDIIGNGQAIRQIAEWGKTWHTGARPLVLYGKPGIGKTTAAHALARDMEWEVIELNASDQRTKGIIERIAGAGSTTASLTGTGRRLIIFDEADNIHGNSDRGGARAIADVIRSSRQPIILIANDLYGLDQSIRGLCDTIPFRTILAKTVASHLRYICASEGVDCDTAALQHIADNSGGDLRSAINSIQAAAIGADHVGSGDVHTSQKDERTSIFELIKAIHSGADDDTMLRYAREVDGTPDTIEQWIEESMSTLSGTEEKAYAYQTLATADRFIGRTYRRQYYTLWKYASALMVMGPAEAAGGKGIHARIMPPGRWRKMGTGRKQKNLRSGIMGKLGESYHIPGNALREDFFTPITKLIEADPEEYARVLHFDKDELEFFIGDKKKAAEIIKDLTKERREEEQGFVRKKLTKAQKAALEAQKNVLPSAPEPKESQEEFREEPPKAVPKPPQEPASKPEPIPDRSQKTLFDGF</sequence>
<comment type="subunit">
    <text evidence="7">Heteromultimer composed of small subunits (RfcS) and large subunits (RfcL).</text>
</comment>
<feature type="region of interest" description="Disordered" evidence="8">
    <location>
        <begin position="429"/>
        <end position="484"/>
    </location>
</feature>
<evidence type="ECO:0000313" key="10">
    <source>
        <dbReference type="EMBL" id="MDE4907796.1"/>
    </source>
</evidence>
<comment type="similarity">
    <text evidence="1 7">Belongs to the activator 1 small subunits family. RfcL subfamily.</text>
</comment>
<dbReference type="GO" id="GO:0016887">
    <property type="term" value="F:ATP hydrolysis activity"/>
    <property type="evidence" value="ECO:0007669"/>
    <property type="project" value="InterPro"/>
</dbReference>
<evidence type="ECO:0000256" key="7">
    <source>
        <dbReference type="HAMAP-Rule" id="MF_01508"/>
    </source>
</evidence>
<accession>A0A9Q4PWU8</accession>
<evidence type="ECO:0000313" key="11">
    <source>
        <dbReference type="Proteomes" id="UP001143747"/>
    </source>
</evidence>
<dbReference type="InterPro" id="IPR047854">
    <property type="entry name" value="RFC_lid"/>
</dbReference>
<proteinExistence type="inferred from homology"/>
<dbReference type="Pfam" id="PF21960">
    <property type="entry name" value="RCF1-5-like_lid"/>
    <property type="match status" value="1"/>
</dbReference>
<evidence type="ECO:0000256" key="3">
    <source>
        <dbReference type="ARBA" id="ARBA00022705"/>
    </source>
</evidence>
<dbReference type="Gene3D" id="3.40.50.300">
    <property type="entry name" value="P-loop containing nucleotide triphosphate hydrolases"/>
    <property type="match status" value="1"/>
</dbReference>
<dbReference type="AlphaFoldDB" id="A0A9Q4PWU8"/>
<evidence type="ECO:0000256" key="1">
    <source>
        <dbReference type="ARBA" id="ARBA00006878"/>
    </source>
</evidence>
<evidence type="ECO:0000256" key="6">
    <source>
        <dbReference type="ARBA" id="ARBA00032141"/>
    </source>
</evidence>
<dbReference type="InterPro" id="IPR027417">
    <property type="entry name" value="P-loop_NTPase"/>
</dbReference>